<dbReference type="GO" id="GO:0005634">
    <property type="term" value="C:nucleus"/>
    <property type="evidence" value="ECO:0007669"/>
    <property type="project" value="UniProtKB-SubCell"/>
</dbReference>
<dbReference type="GO" id="GO:0008278">
    <property type="term" value="C:cohesin complex"/>
    <property type="evidence" value="ECO:0000318"/>
    <property type="project" value="GO_Central"/>
</dbReference>
<dbReference type="EMBL" id="DS113235">
    <property type="protein sequence ID" value="EAY17075.1"/>
    <property type="molecule type" value="Genomic_DNA"/>
</dbReference>
<dbReference type="Gene3D" id="1.10.10.580">
    <property type="entry name" value="Structural maintenance of chromosome 1. Chain E"/>
    <property type="match status" value="1"/>
</dbReference>
<keyword evidence="8" id="KW-1185">Reference proteome</keyword>
<keyword evidence="3" id="KW-0539">Nucleus</keyword>
<feature type="compositionally biased region" description="Basic and acidic residues" evidence="4">
    <location>
        <begin position="291"/>
        <end position="309"/>
    </location>
</feature>
<evidence type="ECO:0000313" key="8">
    <source>
        <dbReference type="Proteomes" id="UP000001542"/>
    </source>
</evidence>
<feature type="domain" description="Rad21/Rec8-like protein N-terminal" evidence="6">
    <location>
        <begin position="1"/>
        <end position="104"/>
    </location>
</feature>
<dbReference type="VEuPathDB" id="TrichDB:TVAG_297540"/>
<dbReference type="InterPro" id="IPR006909">
    <property type="entry name" value="Rad21/Rec8_C_eu"/>
</dbReference>
<dbReference type="InterPro" id="IPR036390">
    <property type="entry name" value="WH_DNA-bd_sf"/>
</dbReference>
<protein>
    <submittedName>
        <fullName evidence="7">N terminus of Rad21 / Rec8 like protein</fullName>
    </submittedName>
</protein>
<dbReference type="Proteomes" id="UP000001542">
    <property type="component" value="Unassembled WGS sequence"/>
</dbReference>
<proteinExistence type="inferred from homology"/>
<evidence type="ECO:0000256" key="3">
    <source>
        <dbReference type="ARBA" id="ARBA00023242"/>
    </source>
</evidence>
<reference evidence="7" key="2">
    <citation type="journal article" date="2007" name="Science">
        <title>Draft genome sequence of the sexually transmitted pathogen Trichomonas vaginalis.</title>
        <authorList>
            <person name="Carlton J.M."/>
            <person name="Hirt R.P."/>
            <person name="Silva J.C."/>
            <person name="Delcher A.L."/>
            <person name="Schatz M."/>
            <person name="Zhao Q."/>
            <person name="Wortman J.R."/>
            <person name="Bidwell S.L."/>
            <person name="Alsmark U.C.M."/>
            <person name="Besteiro S."/>
            <person name="Sicheritz-Ponten T."/>
            <person name="Noel C.J."/>
            <person name="Dacks J.B."/>
            <person name="Foster P.G."/>
            <person name="Simillion C."/>
            <person name="Van de Peer Y."/>
            <person name="Miranda-Saavedra D."/>
            <person name="Barton G.J."/>
            <person name="Westrop G.D."/>
            <person name="Mueller S."/>
            <person name="Dessi D."/>
            <person name="Fiori P.L."/>
            <person name="Ren Q."/>
            <person name="Paulsen I."/>
            <person name="Zhang H."/>
            <person name="Bastida-Corcuera F.D."/>
            <person name="Simoes-Barbosa A."/>
            <person name="Brown M.T."/>
            <person name="Hayes R.D."/>
            <person name="Mukherjee M."/>
            <person name="Okumura C.Y."/>
            <person name="Schneider R."/>
            <person name="Smith A.J."/>
            <person name="Vanacova S."/>
            <person name="Villalvazo M."/>
            <person name="Haas B.J."/>
            <person name="Pertea M."/>
            <person name="Feldblyum T.V."/>
            <person name="Utterback T.R."/>
            <person name="Shu C.L."/>
            <person name="Osoegawa K."/>
            <person name="de Jong P.J."/>
            <person name="Hrdy I."/>
            <person name="Horvathova L."/>
            <person name="Zubacova Z."/>
            <person name="Dolezal P."/>
            <person name="Malik S.B."/>
            <person name="Logsdon J.M. Jr."/>
            <person name="Henze K."/>
            <person name="Gupta A."/>
            <person name="Wang C.C."/>
            <person name="Dunne R.L."/>
            <person name="Upcroft J.A."/>
            <person name="Upcroft P."/>
            <person name="White O."/>
            <person name="Salzberg S.L."/>
            <person name="Tang P."/>
            <person name="Chiu C.-H."/>
            <person name="Lee Y.-S."/>
            <person name="Embley T.M."/>
            <person name="Coombs G.H."/>
            <person name="Mottram J.C."/>
            <person name="Tachezy J."/>
            <person name="Fraser-Liggett C.M."/>
            <person name="Johnson P.J."/>
        </authorList>
    </citation>
    <scope>NUCLEOTIDE SEQUENCE [LARGE SCALE GENOMIC DNA]</scope>
    <source>
        <strain evidence="7">G3</strain>
    </source>
</reference>
<dbReference type="OrthoDB" id="10071381at2759"/>
<evidence type="ECO:0000259" key="5">
    <source>
        <dbReference type="Pfam" id="PF04824"/>
    </source>
</evidence>
<dbReference type="RefSeq" id="XP_001329298.1">
    <property type="nucleotide sequence ID" value="XM_001329263.1"/>
</dbReference>
<comment type="similarity">
    <text evidence="2">Belongs to the rad21 family.</text>
</comment>
<dbReference type="STRING" id="5722.A2DRE9"/>
<evidence type="ECO:0000256" key="4">
    <source>
        <dbReference type="SAM" id="MobiDB-lite"/>
    </source>
</evidence>
<reference evidence="7" key="1">
    <citation type="submission" date="2006-10" db="EMBL/GenBank/DDBJ databases">
        <authorList>
            <person name="Amadeo P."/>
            <person name="Zhao Q."/>
            <person name="Wortman J."/>
            <person name="Fraser-Liggett C."/>
            <person name="Carlton J."/>
        </authorList>
    </citation>
    <scope>NUCLEOTIDE SEQUENCE</scope>
    <source>
        <strain evidence="7">G3</strain>
    </source>
</reference>
<name>A2DRE9_TRIV3</name>
<dbReference type="InterPro" id="IPR006910">
    <property type="entry name" value="Rad21_Rec8_N"/>
</dbReference>
<dbReference type="SMR" id="A2DRE9"/>
<dbReference type="GO" id="GO:1990414">
    <property type="term" value="P:replication-born double-strand break repair via sister chromatid exchange"/>
    <property type="evidence" value="ECO:0000318"/>
    <property type="project" value="GO_Central"/>
</dbReference>
<feature type="compositionally biased region" description="Polar residues" evidence="4">
    <location>
        <begin position="178"/>
        <end position="195"/>
    </location>
</feature>
<dbReference type="InParanoid" id="A2DRE9"/>
<feature type="compositionally biased region" description="Low complexity" evidence="4">
    <location>
        <begin position="151"/>
        <end position="167"/>
    </location>
</feature>
<dbReference type="SUPFAM" id="SSF46785">
    <property type="entry name" value="Winged helix' DNA-binding domain"/>
    <property type="match status" value="1"/>
</dbReference>
<dbReference type="AlphaFoldDB" id="A2DRE9"/>
<dbReference type="KEGG" id="tva:4775089"/>
<dbReference type="GO" id="GO:0007062">
    <property type="term" value="P:sister chromatid cohesion"/>
    <property type="evidence" value="ECO:0000318"/>
    <property type="project" value="GO_Central"/>
</dbReference>
<feature type="compositionally biased region" description="Acidic residues" evidence="4">
    <location>
        <begin position="204"/>
        <end position="220"/>
    </location>
</feature>
<accession>A2DRE9</accession>
<dbReference type="eggNOG" id="KOG1213">
    <property type="taxonomic scope" value="Eukaryota"/>
</dbReference>
<dbReference type="Pfam" id="PF04825">
    <property type="entry name" value="Rad21_Rec8_N"/>
    <property type="match status" value="1"/>
</dbReference>
<feature type="region of interest" description="Disordered" evidence="4">
    <location>
        <begin position="146"/>
        <end position="356"/>
    </location>
</feature>
<dbReference type="InterPro" id="IPR039781">
    <property type="entry name" value="Rad21/Rec8-like"/>
</dbReference>
<sequence length="486" mass="54298">MHSVSDLILKKGPLSSVWIAGTSTDKLGKKMVLATDIATLAKQIMEEERVNLVLRLSGMLLKGLVVVYSKKMQYMLTDCEDVISKIKLSFKPGQIDLTGKNSKEETITITTDISDLTIEPVDLAEWAKTANPEEYFVVQHPTISFQTPEPSQAQTDDSAATSSFSSQIPETPIKFNFDNESLGNSTRPTARQTPARNVEVPETTWDDVDDIPIPGDDEPMPDMRAQSETEATTEPDNETEEEKTKRKKLIIDNQTMLSNNRRTTRRTRRTVTSEAAPQVIANSQLDSLFAESRKLGRDQSDKETNRNAPDEDFESDMGPGLGGFDSDAEVPEVEQNRSARVPQSSENDILPMPSDNDIILGSDRNKGSDDEDQMRPIEGMPRPVLTPLASPYPNLKFVVEETPRRTAEDSFTTETINTLNKFREVLRGKEEEKTTFSETFSGSSRRAAARAFYQMLVLKSTGQIDVKQQEPFGEIEITPGKQFWTT</sequence>
<feature type="compositionally biased region" description="Polar residues" evidence="4">
    <location>
        <begin position="272"/>
        <end position="286"/>
    </location>
</feature>
<dbReference type="PANTHER" id="PTHR12585:SF69">
    <property type="entry name" value="FI11703P"/>
    <property type="match status" value="1"/>
</dbReference>
<dbReference type="InterPro" id="IPR023093">
    <property type="entry name" value="ScpA-like_C"/>
</dbReference>
<dbReference type="GO" id="GO:0003682">
    <property type="term" value="F:chromatin binding"/>
    <property type="evidence" value="ECO:0000318"/>
    <property type="project" value="GO_Central"/>
</dbReference>
<dbReference type="Pfam" id="PF04824">
    <property type="entry name" value="Rad21_Rec8"/>
    <property type="match status" value="1"/>
</dbReference>
<gene>
    <name evidence="7" type="ORF">TVAG_297540</name>
</gene>
<evidence type="ECO:0000256" key="1">
    <source>
        <dbReference type="ARBA" id="ARBA00004123"/>
    </source>
</evidence>
<evidence type="ECO:0000256" key="2">
    <source>
        <dbReference type="ARBA" id="ARBA00009870"/>
    </source>
</evidence>
<feature type="compositionally biased region" description="Acidic residues" evidence="4">
    <location>
        <begin position="231"/>
        <end position="241"/>
    </location>
</feature>
<evidence type="ECO:0000259" key="6">
    <source>
        <dbReference type="Pfam" id="PF04825"/>
    </source>
</evidence>
<dbReference type="OMA" id="HEDIHEM"/>
<comment type="subcellular location">
    <subcellularLocation>
        <location evidence="1">Nucleus</location>
    </subcellularLocation>
</comment>
<feature type="domain" description="Rad21/Rec8-like protein C-terminal eukaryotic" evidence="5">
    <location>
        <begin position="430"/>
        <end position="483"/>
    </location>
</feature>
<dbReference type="PANTHER" id="PTHR12585">
    <property type="entry name" value="SCC1 / RAD21 FAMILY MEMBER"/>
    <property type="match status" value="1"/>
</dbReference>
<organism evidence="7 8">
    <name type="scientific">Trichomonas vaginalis (strain ATCC PRA-98 / G3)</name>
    <dbReference type="NCBI Taxonomy" id="412133"/>
    <lineage>
        <taxon>Eukaryota</taxon>
        <taxon>Metamonada</taxon>
        <taxon>Parabasalia</taxon>
        <taxon>Trichomonadida</taxon>
        <taxon>Trichomonadidae</taxon>
        <taxon>Trichomonas</taxon>
    </lineage>
</organism>
<dbReference type="VEuPathDB" id="TrichDB:TVAGG3_0513390"/>
<feature type="compositionally biased region" description="Polar residues" evidence="4">
    <location>
        <begin position="336"/>
        <end position="347"/>
    </location>
</feature>
<evidence type="ECO:0000313" key="7">
    <source>
        <dbReference type="EMBL" id="EAY17075.1"/>
    </source>
</evidence>